<dbReference type="SUPFAM" id="SSF52047">
    <property type="entry name" value="RNI-like"/>
    <property type="match status" value="1"/>
</dbReference>
<evidence type="ECO:0000256" key="1">
    <source>
        <dbReference type="SAM" id="MobiDB-lite"/>
    </source>
</evidence>
<accession>A0ABV8CHK7</accession>
<feature type="region of interest" description="Disordered" evidence="1">
    <location>
        <begin position="381"/>
        <end position="403"/>
    </location>
</feature>
<reference evidence="3" key="1">
    <citation type="journal article" date="2019" name="Int. J. Syst. Evol. Microbiol.">
        <title>The Global Catalogue of Microorganisms (GCM) 10K type strain sequencing project: providing services to taxonomists for standard genome sequencing and annotation.</title>
        <authorList>
            <consortium name="The Broad Institute Genomics Platform"/>
            <consortium name="The Broad Institute Genome Sequencing Center for Infectious Disease"/>
            <person name="Wu L."/>
            <person name="Ma J."/>
        </authorList>
    </citation>
    <scope>NUCLEOTIDE SEQUENCE [LARGE SCALE GENOMIC DNA]</scope>
    <source>
        <strain evidence="3">CCUG 59858</strain>
    </source>
</reference>
<sequence>MKITDLKTFFNLIDQNSPELLKPNNIHLFIHEGYVSPEDCKGITKALSDFPSNSSLDLHLDFSYYPAIQSIAIAIAAGLEKGKYPAGLKINLDNESCKNACAIALAQALESGNCRLPLSIFLRYVFDEGVKALVKALTSGKCPNGLHLNISAGIGKEDLKELVAAIQNPQCPQNLSLRLNCSHDDAAKTLASAFQSGKCQRGLHVELINYHNTATIMAEVFESGQLPPGFHFKFSKESNAGAALLANTLEKAFIEKKLPAGFGISFDSLHSPHIEISNRIKNVLKANEAWHAAQACITLQQGYRQIECLLFILNQDVLNTIYSYIIFSSIQPFFEREEKRIRTSECCVAYSYEFPYEKVEKEQKIFINKLQTLFFKPKLLESGQDSHSPDKVEKGQHEERPEC</sequence>
<gene>
    <name evidence="2" type="ORF">ACFORL_10360</name>
</gene>
<protein>
    <submittedName>
        <fullName evidence="2">Uncharacterized protein</fullName>
    </submittedName>
</protein>
<evidence type="ECO:0000313" key="3">
    <source>
        <dbReference type="Proteomes" id="UP001595758"/>
    </source>
</evidence>
<name>A0ABV8CHK7_9GAMM</name>
<dbReference type="EMBL" id="JBHSAB010000024">
    <property type="protein sequence ID" value="MFC3909470.1"/>
    <property type="molecule type" value="Genomic_DNA"/>
</dbReference>
<organism evidence="2 3">
    <name type="scientific">Legionella dresdenensis</name>
    <dbReference type="NCBI Taxonomy" id="450200"/>
    <lineage>
        <taxon>Bacteria</taxon>
        <taxon>Pseudomonadati</taxon>
        <taxon>Pseudomonadota</taxon>
        <taxon>Gammaproteobacteria</taxon>
        <taxon>Legionellales</taxon>
        <taxon>Legionellaceae</taxon>
        <taxon>Legionella</taxon>
    </lineage>
</organism>
<dbReference type="InterPro" id="IPR032675">
    <property type="entry name" value="LRR_dom_sf"/>
</dbReference>
<dbReference type="RefSeq" id="WP_382343724.1">
    <property type="nucleotide sequence ID" value="NZ_JBHSAB010000024.1"/>
</dbReference>
<keyword evidence="3" id="KW-1185">Reference proteome</keyword>
<evidence type="ECO:0000313" key="2">
    <source>
        <dbReference type="EMBL" id="MFC3909470.1"/>
    </source>
</evidence>
<dbReference type="Proteomes" id="UP001595758">
    <property type="component" value="Unassembled WGS sequence"/>
</dbReference>
<feature type="compositionally biased region" description="Basic and acidic residues" evidence="1">
    <location>
        <begin position="387"/>
        <end position="403"/>
    </location>
</feature>
<comment type="caution">
    <text evidence="2">The sequence shown here is derived from an EMBL/GenBank/DDBJ whole genome shotgun (WGS) entry which is preliminary data.</text>
</comment>
<dbReference type="Gene3D" id="3.80.10.10">
    <property type="entry name" value="Ribonuclease Inhibitor"/>
    <property type="match status" value="1"/>
</dbReference>
<proteinExistence type="predicted"/>